<evidence type="ECO:0000313" key="2">
    <source>
        <dbReference type="Proteomes" id="UP000772434"/>
    </source>
</evidence>
<proteinExistence type="predicted"/>
<sequence>MAANASPSTEFLEELYASYPRPRDRQPSPYAVKVQKANECLPTTKELPPEFQLDKDPLRRTFTKPKRLFYGFGLDYADCIQYHKEQQLPRPPSAKRPFSLTEIIHHVADRLRVLSDFHELDIFAPYATEYDLMLYLYDSYTFKFRELTDKDEEEVIRILKEELPYLKGQTPRWFLPIVQL</sequence>
<organism evidence="1 2">
    <name type="scientific">Rhodocollybia butyracea</name>
    <dbReference type="NCBI Taxonomy" id="206335"/>
    <lineage>
        <taxon>Eukaryota</taxon>
        <taxon>Fungi</taxon>
        <taxon>Dikarya</taxon>
        <taxon>Basidiomycota</taxon>
        <taxon>Agaricomycotina</taxon>
        <taxon>Agaricomycetes</taxon>
        <taxon>Agaricomycetidae</taxon>
        <taxon>Agaricales</taxon>
        <taxon>Marasmiineae</taxon>
        <taxon>Omphalotaceae</taxon>
        <taxon>Rhodocollybia</taxon>
    </lineage>
</organism>
<dbReference type="OrthoDB" id="3260206at2759"/>
<gene>
    <name evidence="1" type="ORF">BDP27DRAFT_1428628</name>
</gene>
<keyword evidence="2" id="KW-1185">Reference proteome</keyword>
<dbReference type="Proteomes" id="UP000772434">
    <property type="component" value="Unassembled WGS sequence"/>
</dbReference>
<reference evidence="1" key="1">
    <citation type="submission" date="2020-11" db="EMBL/GenBank/DDBJ databases">
        <authorList>
            <consortium name="DOE Joint Genome Institute"/>
            <person name="Ahrendt S."/>
            <person name="Riley R."/>
            <person name="Andreopoulos W."/>
            <person name="Labutti K."/>
            <person name="Pangilinan J."/>
            <person name="Ruiz-Duenas F.J."/>
            <person name="Barrasa J.M."/>
            <person name="Sanchez-Garcia M."/>
            <person name="Camarero S."/>
            <person name="Miyauchi S."/>
            <person name="Serrano A."/>
            <person name="Linde D."/>
            <person name="Babiker R."/>
            <person name="Drula E."/>
            <person name="Ayuso-Fernandez I."/>
            <person name="Pacheco R."/>
            <person name="Padilla G."/>
            <person name="Ferreira P."/>
            <person name="Barriuso J."/>
            <person name="Kellner H."/>
            <person name="Castanera R."/>
            <person name="Alfaro M."/>
            <person name="Ramirez L."/>
            <person name="Pisabarro A.G."/>
            <person name="Kuo A."/>
            <person name="Tritt A."/>
            <person name="Lipzen A."/>
            <person name="He G."/>
            <person name="Yan M."/>
            <person name="Ng V."/>
            <person name="Cullen D."/>
            <person name="Martin F."/>
            <person name="Rosso M.-N."/>
            <person name="Henrissat B."/>
            <person name="Hibbett D."/>
            <person name="Martinez A.T."/>
            <person name="Grigoriev I.V."/>
        </authorList>
    </citation>
    <scope>NUCLEOTIDE SEQUENCE</scope>
    <source>
        <strain evidence="1">AH 40177</strain>
    </source>
</reference>
<dbReference type="AlphaFoldDB" id="A0A9P5PB73"/>
<protein>
    <submittedName>
        <fullName evidence="1">Uncharacterized protein</fullName>
    </submittedName>
</protein>
<comment type="caution">
    <text evidence="1">The sequence shown here is derived from an EMBL/GenBank/DDBJ whole genome shotgun (WGS) entry which is preliminary data.</text>
</comment>
<accession>A0A9P5PB73</accession>
<evidence type="ECO:0000313" key="1">
    <source>
        <dbReference type="EMBL" id="KAF9061776.1"/>
    </source>
</evidence>
<name>A0A9P5PB73_9AGAR</name>
<dbReference type="EMBL" id="JADNRY010000191">
    <property type="protein sequence ID" value="KAF9061776.1"/>
    <property type="molecule type" value="Genomic_DNA"/>
</dbReference>